<name>A0A1B4VDU3_9GAMM</name>
<dbReference type="CDD" id="cd01448">
    <property type="entry name" value="TST_Repeat_1"/>
    <property type="match status" value="1"/>
</dbReference>
<dbReference type="KEGG" id="sva:SVA_2137"/>
<organism evidence="4 5">
    <name type="scientific">Sulfurifustis variabilis</name>
    <dbReference type="NCBI Taxonomy" id="1675686"/>
    <lineage>
        <taxon>Bacteria</taxon>
        <taxon>Pseudomonadati</taxon>
        <taxon>Pseudomonadota</taxon>
        <taxon>Gammaproteobacteria</taxon>
        <taxon>Acidiferrobacterales</taxon>
        <taxon>Acidiferrobacteraceae</taxon>
        <taxon>Sulfurifustis</taxon>
    </lineage>
</organism>
<dbReference type="AlphaFoldDB" id="A0A1B4VDU3"/>
<dbReference type="GO" id="GO:0004792">
    <property type="term" value="F:thiosulfate-cyanide sulfurtransferase activity"/>
    <property type="evidence" value="ECO:0007669"/>
    <property type="project" value="InterPro"/>
</dbReference>
<dbReference type="PROSITE" id="PS50206">
    <property type="entry name" value="RHODANESE_3"/>
    <property type="match status" value="2"/>
</dbReference>
<dbReference type="Pfam" id="PF00581">
    <property type="entry name" value="Rhodanese"/>
    <property type="match status" value="2"/>
</dbReference>
<dbReference type="Proteomes" id="UP000218899">
    <property type="component" value="Chromosome"/>
</dbReference>
<feature type="domain" description="Rhodanese" evidence="3">
    <location>
        <begin position="158"/>
        <end position="271"/>
    </location>
</feature>
<reference evidence="4 5" key="1">
    <citation type="submission" date="2015-08" db="EMBL/GenBank/DDBJ databases">
        <title>Complete genome sequence of Sulfurifustis variabilis.</title>
        <authorList>
            <person name="Miura A."/>
            <person name="Kojima H."/>
            <person name="Fukui M."/>
        </authorList>
    </citation>
    <scope>NUCLEOTIDE SEQUENCE [LARGE SCALE GENOMIC DNA]</scope>
    <source>
        <strain evidence="5">skN76</strain>
    </source>
</reference>
<gene>
    <name evidence="4" type="ORF">SVA_2137</name>
</gene>
<dbReference type="InterPro" id="IPR036873">
    <property type="entry name" value="Rhodanese-like_dom_sf"/>
</dbReference>
<protein>
    <recommendedName>
        <fullName evidence="2">Sulfurtransferase</fullName>
    </recommendedName>
</protein>
<dbReference type="EMBL" id="AP014936">
    <property type="protein sequence ID" value="BAU48687.1"/>
    <property type="molecule type" value="Genomic_DNA"/>
</dbReference>
<keyword evidence="5" id="KW-1185">Reference proteome</keyword>
<evidence type="ECO:0000259" key="3">
    <source>
        <dbReference type="PROSITE" id="PS50206"/>
    </source>
</evidence>
<sequence>MTPPLLPRLVEPFELQARLGEVRLLIVDMSRRETYLESHIPGAVNLDYAALVRAEPPAQGLLPDESRLSELFSALGLTPDSHVVAYDEEGGSRATRLVWTLDVLRHPTASLLNGGLLAWEHEGRPLESGERVPRRSDYRATIEPSLLADKEWILAHLHDPEIVLLDTRSPAEHQGTVLRAARGGHIPGAVNFDYVNAMDRARDLRLRDEHALRRELSDLGVTPDKEVVVYCQTHHRSSHTYFVLKHLGFPRVRAYPGSWSEWGNLPDTPIE</sequence>
<dbReference type="InterPro" id="IPR001307">
    <property type="entry name" value="Thiosulphate_STrfase_CS"/>
</dbReference>
<dbReference type="OrthoDB" id="9781034at2"/>
<dbReference type="InterPro" id="IPR001763">
    <property type="entry name" value="Rhodanese-like_dom"/>
</dbReference>
<dbReference type="PROSITE" id="PS00380">
    <property type="entry name" value="RHODANESE_1"/>
    <property type="match status" value="1"/>
</dbReference>
<dbReference type="SUPFAM" id="SSF52821">
    <property type="entry name" value="Rhodanese/Cell cycle control phosphatase"/>
    <property type="match status" value="2"/>
</dbReference>
<keyword evidence="1" id="KW-0677">Repeat</keyword>
<dbReference type="PANTHER" id="PTHR43855:SF1">
    <property type="entry name" value="THIOSULFATE SULFURTRANSFERASE"/>
    <property type="match status" value="1"/>
</dbReference>
<dbReference type="RefSeq" id="WP_096461171.1">
    <property type="nucleotide sequence ID" value="NZ_AP014936.1"/>
</dbReference>
<dbReference type="PANTHER" id="PTHR43855">
    <property type="entry name" value="THIOSULFATE SULFURTRANSFERASE"/>
    <property type="match status" value="1"/>
</dbReference>
<evidence type="ECO:0000256" key="1">
    <source>
        <dbReference type="ARBA" id="ARBA00022737"/>
    </source>
</evidence>
<accession>A0A1B4VDU3</accession>
<evidence type="ECO:0000313" key="5">
    <source>
        <dbReference type="Proteomes" id="UP000218899"/>
    </source>
</evidence>
<dbReference type="InterPro" id="IPR051126">
    <property type="entry name" value="Thiosulfate_sulfurtransferase"/>
</dbReference>
<feature type="domain" description="Rhodanese" evidence="3">
    <location>
        <begin position="20"/>
        <end position="128"/>
    </location>
</feature>
<proteinExistence type="predicted"/>
<dbReference type="Gene3D" id="3.40.250.10">
    <property type="entry name" value="Rhodanese-like domain"/>
    <property type="match status" value="2"/>
</dbReference>
<dbReference type="PROSITE" id="PS00683">
    <property type="entry name" value="RHODANESE_2"/>
    <property type="match status" value="1"/>
</dbReference>
<dbReference type="SMART" id="SM00450">
    <property type="entry name" value="RHOD"/>
    <property type="match status" value="2"/>
</dbReference>
<evidence type="ECO:0000313" key="4">
    <source>
        <dbReference type="EMBL" id="BAU48687.1"/>
    </source>
</evidence>
<dbReference type="CDD" id="cd01449">
    <property type="entry name" value="TST_Repeat_2"/>
    <property type="match status" value="1"/>
</dbReference>
<evidence type="ECO:0000256" key="2">
    <source>
        <dbReference type="RuleBase" id="RU000507"/>
    </source>
</evidence>
<keyword evidence="2 4" id="KW-0808">Transferase</keyword>